<protein>
    <recommendedName>
        <fullName evidence="2">CopG family transcriptional regulator</fullName>
    </recommendedName>
</protein>
<dbReference type="AlphaFoldDB" id="A0A7J2U3L7"/>
<evidence type="ECO:0008006" key="2">
    <source>
        <dbReference type="Google" id="ProtNLM"/>
    </source>
</evidence>
<comment type="caution">
    <text evidence="1">The sequence shown here is derived from an EMBL/GenBank/DDBJ whole genome shotgun (WGS) entry which is preliminary data.</text>
</comment>
<evidence type="ECO:0000313" key="1">
    <source>
        <dbReference type="EMBL" id="HEM67408.1"/>
    </source>
</evidence>
<reference evidence="1" key="1">
    <citation type="journal article" date="2020" name="mSystems">
        <title>Genome- and Community-Level Interaction Insights into Carbon Utilization and Element Cycling Functions of Hydrothermarchaeota in Hydrothermal Sediment.</title>
        <authorList>
            <person name="Zhou Z."/>
            <person name="Liu Y."/>
            <person name="Xu W."/>
            <person name="Pan J."/>
            <person name="Luo Z.H."/>
            <person name="Li M."/>
        </authorList>
    </citation>
    <scope>NUCLEOTIDE SEQUENCE [LARGE SCALE GENOMIC DNA]</scope>
    <source>
        <strain evidence="1">SpSt-125</strain>
    </source>
</reference>
<organism evidence="1">
    <name type="scientific">Ignisphaera aggregans</name>
    <dbReference type="NCBI Taxonomy" id="334771"/>
    <lineage>
        <taxon>Archaea</taxon>
        <taxon>Thermoproteota</taxon>
        <taxon>Thermoprotei</taxon>
        <taxon>Desulfurococcales</taxon>
        <taxon>Desulfurococcaceae</taxon>
        <taxon>Ignisphaera</taxon>
    </lineage>
</organism>
<dbReference type="EMBL" id="DSEU01000050">
    <property type="protein sequence ID" value="HEM67408.1"/>
    <property type="molecule type" value="Genomic_DNA"/>
</dbReference>
<accession>A0A7J2U3L7</accession>
<name>A0A7J2U3L7_9CREN</name>
<proteinExistence type="predicted"/>
<gene>
    <name evidence="1" type="ORF">ENO26_07590</name>
</gene>
<sequence>MGGKIKTTIVVDKDLWNKFKARLLEEGIDEVSSVIEELIREEIFDRVVDGLSNLVGGELVQDIEPVKPLTETAAENVVRELRESRY</sequence>